<dbReference type="Pfam" id="PF03212">
    <property type="entry name" value="Pertactin"/>
    <property type="match status" value="1"/>
</dbReference>
<evidence type="ECO:0000256" key="2">
    <source>
        <dbReference type="SAM" id="SignalP"/>
    </source>
</evidence>
<keyword evidence="1 2" id="KW-0732">Signal</keyword>
<dbReference type="PATRIC" id="fig|132476.4.peg.3586"/>
<dbReference type="EMBL" id="JZXC01000003">
    <property type="protein sequence ID" value="KKA09036.1"/>
    <property type="molecule type" value="Genomic_DNA"/>
</dbReference>
<evidence type="ECO:0000313" key="4">
    <source>
        <dbReference type="EMBL" id="KKA09036.1"/>
    </source>
</evidence>
<evidence type="ECO:0000259" key="3">
    <source>
        <dbReference type="PROSITE" id="PS51208"/>
    </source>
</evidence>
<dbReference type="CDD" id="cd01343">
    <property type="entry name" value="PL1_Passenger_AT"/>
    <property type="match status" value="1"/>
</dbReference>
<dbReference type="Proteomes" id="UP000033662">
    <property type="component" value="Unassembled WGS sequence"/>
</dbReference>
<reference evidence="4 5" key="1">
    <citation type="submission" date="2015-03" db="EMBL/GenBank/DDBJ databases">
        <title>Pseudomonas fluorescens 1855-344 Genome sequencing and assembly.</title>
        <authorList>
            <person name="Eng W.W.H."/>
            <person name="Gan H.M."/>
            <person name="Savka M.A."/>
        </authorList>
    </citation>
    <scope>NUCLEOTIDE SEQUENCE [LARGE SCALE GENOMIC DNA]</scope>
    <source>
        <strain evidence="4 5">1855-344</strain>
    </source>
</reference>
<dbReference type="PRINTS" id="PR01484">
    <property type="entry name" value="PRTACTNFAMLY"/>
</dbReference>
<dbReference type="InterPro" id="IPR012332">
    <property type="entry name" value="Autotransporter_pectin_lyase_C"/>
</dbReference>
<dbReference type="NCBIfam" id="TIGR01414">
    <property type="entry name" value="autotrans_barl"/>
    <property type="match status" value="1"/>
</dbReference>
<feature type="domain" description="Autotransporter" evidence="3">
    <location>
        <begin position="468"/>
        <end position="737"/>
    </location>
</feature>
<organism evidence="4 5">
    <name type="scientific">Pseudomonas kilonensis</name>
    <dbReference type="NCBI Taxonomy" id="132476"/>
    <lineage>
        <taxon>Bacteria</taxon>
        <taxon>Pseudomonadati</taxon>
        <taxon>Pseudomonadota</taxon>
        <taxon>Gammaproteobacteria</taxon>
        <taxon>Pseudomonadales</taxon>
        <taxon>Pseudomonadaceae</taxon>
        <taxon>Pseudomonas</taxon>
    </lineage>
</organism>
<dbReference type="SMART" id="SM00869">
    <property type="entry name" value="Autotransporter"/>
    <property type="match status" value="1"/>
</dbReference>
<dbReference type="GO" id="GO:0019867">
    <property type="term" value="C:outer membrane"/>
    <property type="evidence" value="ECO:0007669"/>
    <property type="project" value="InterPro"/>
</dbReference>
<sequence length="737" mass="77220">MPVSHSFSITPLARFLKFVTLAPLLLLSPTGLAQTLIEDGASKTIDATTTPDDYLVETESKLTANGATTYQIRASGGSTINLSDTQVTAQGNTNGVDLSGSEATITNGSKVVSSNVGLRLANSASGGSTAVVSDSEIIGGRVGAILSAQSQLTLQAGSTVTGSNANGFGVQSFGGRISATDSSIIGGLNGVYLFADLNLSADNALILDNSRVEGLTGSAIIIDGQTQTNTERVNIDVNNGSTLVGGNGTLVEVVNGSSANFRADNSQLVGDIIVEAGSSADVVLDNFATLTGRLENVESLSVNNDARWIMVGDGEVEKLSMNGGGIQFGNPGEFYKLTVGELSGNGTFFMHTNFSTGQVDTLTVTGTATGNHLVALDSSGSEPGAAASIPVVHIGGGDAQFSLAGGEVDLGAYSYNLIKQGDNDWYLNTASKIISPGTQSVMALFNAAPTVWYGELSTLRSRMGEVRRDQGKAGGWIRAYGNKFDVSASSGVAYKQTQQGLSLGADAPLPVGDGQWLVGLLGGYSKSDLDLSRGTTGEVDSYYLGAYTTWLDDDSGYYFDGVLKFNRFQNESKVQLSDGKKTKGSYDSHGVGGSLEFGRHIKLEHDYFVEPYTQLSGVIVEGKDYRLDNGLSAEGDRTHSLLGKVGATVGRNFDLGEGNVLQPYLRAAYVHEFANNNEVEVNDNKFSNDLSGSRGELGAGVAMTLTDKVSVHADFDYSNGNKIDQPWGANVGVRYLW</sequence>
<dbReference type="Pfam" id="PF03797">
    <property type="entry name" value="Autotransporter"/>
    <property type="match status" value="1"/>
</dbReference>
<dbReference type="InterPro" id="IPR004899">
    <property type="entry name" value="Pertactin_central"/>
</dbReference>
<feature type="signal peptide" evidence="2">
    <location>
        <begin position="1"/>
        <end position="33"/>
    </location>
</feature>
<comment type="caution">
    <text evidence="4">The sequence shown here is derived from an EMBL/GenBank/DDBJ whole genome shotgun (WGS) entry which is preliminary data.</text>
</comment>
<dbReference type="OrthoDB" id="6056869at2"/>
<protein>
    <submittedName>
        <fullName evidence="4">Membrane protein</fullName>
    </submittedName>
</protein>
<dbReference type="PANTHER" id="PTHR35037:SF7">
    <property type="entry name" value="AUTOTRANSPORTER"/>
    <property type="match status" value="1"/>
</dbReference>
<dbReference type="InterPro" id="IPR036709">
    <property type="entry name" value="Autotransporte_beta_dom_sf"/>
</dbReference>
<proteinExistence type="predicted"/>
<dbReference type="InterPro" id="IPR003991">
    <property type="entry name" value="Pertactin_virulence_factor"/>
</dbReference>
<dbReference type="PROSITE" id="PS51208">
    <property type="entry name" value="AUTOTRANSPORTER"/>
    <property type="match status" value="1"/>
</dbReference>
<dbReference type="PANTHER" id="PTHR35037">
    <property type="entry name" value="C-TERMINAL REGION OF AIDA-LIKE PROTEIN"/>
    <property type="match status" value="1"/>
</dbReference>
<dbReference type="InterPro" id="IPR005546">
    <property type="entry name" value="Autotransporte_beta"/>
</dbReference>
<dbReference type="Gene3D" id="2.40.128.130">
    <property type="entry name" value="Autotransporter beta-domain"/>
    <property type="match status" value="1"/>
</dbReference>
<dbReference type="SUPFAM" id="SSF103515">
    <property type="entry name" value="Autotransporter"/>
    <property type="match status" value="1"/>
</dbReference>
<dbReference type="Gene3D" id="2.160.20.20">
    <property type="match status" value="1"/>
</dbReference>
<name>A0A0F4XT83_9PSED</name>
<feature type="chain" id="PRO_5002481300" evidence="2">
    <location>
        <begin position="34"/>
        <end position="737"/>
    </location>
</feature>
<evidence type="ECO:0000313" key="5">
    <source>
        <dbReference type="Proteomes" id="UP000033662"/>
    </source>
</evidence>
<dbReference type="InterPro" id="IPR051551">
    <property type="entry name" value="Autotransporter_adhesion"/>
</dbReference>
<dbReference type="InterPro" id="IPR006315">
    <property type="entry name" value="OM_autotransptr_brl_dom"/>
</dbReference>
<dbReference type="InterPro" id="IPR011050">
    <property type="entry name" value="Pectin_lyase_fold/virulence"/>
</dbReference>
<evidence type="ECO:0000256" key="1">
    <source>
        <dbReference type="ARBA" id="ARBA00022729"/>
    </source>
</evidence>
<dbReference type="SUPFAM" id="SSF51126">
    <property type="entry name" value="Pectin lyase-like"/>
    <property type="match status" value="1"/>
</dbReference>
<dbReference type="AlphaFoldDB" id="A0A0F4XT83"/>
<accession>A0A0F4XT83</accession>
<gene>
    <name evidence="4" type="ORF">VP02_04435</name>
</gene>